<gene>
    <name evidence="2" type="ORF">GH714_022909</name>
</gene>
<dbReference type="EMBL" id="JAAGAX010000001">
    <property type="protein sequence ID" value="KAF2325126.1"/>
    <property type="molecule type" value="Genomic_DNA"/>
</dbReference>
<name>A0A6A6NJ16_HEVBR</name>
<organism evidence="2 3">
    <name type="scientific">Hevea brasiliensis</name>
    <name type="common">Para rubber tree</name>
    <name type="synonym">Siphonia brasiliensis</name>
    <dbReference type="NCBI Taxonomy" id="3981"/>
    <lineage>
        <taxon>Eukaryota</taxon>
        <taxon>Viridiplantae</taxon>
        <taxon>Streptophyta</taxon>
        <taxon>Embryophyta</taxon>
        <taxon>Tracheophyta</taxon>
        <taxon>Spermatophyta</taxon>
        <taxon>Magnoliopsida</taxon>
        <taxon>eudicotyledons</taxon>
        <taxon>Gunneridae</taxon>
        <taxon>Pentapetalae</taxon>
        <taxon>rosids</taxon>
        <taxon>fabids</taxon>
        <taxon>Malpighiales</taxon>
        <taxon>Euphorbiaceae</taxon>
        <taxon>Crotonoideae</taxon>
        <taxon>Micrandreae</taxon>
        <taxon>Hevea</taxon>
    </lineage>
</organism>
<evidence type="ECO:0000313" key="2">
    <source>
        <dbReference type="EMBL" id="KAF2325126.1"/>
    </source>
</evidence>
<dbReference type="AlphaFoldDB" id="A0A6A6NJ16"/>
<proteinExistence type="predicted"/>
<evidence type="ECO:0000256" key="1">
    <source>
        <dbReference type="SAM" id="MobiDB-lite"/>
    </source>
</evidence>
<sequence length="398" mass="44770">MSNAMTRTRSGDRFYNPPPMRRLQHQLLLQKQLQRSFVSDKRIDSAEAETRVDSDDSTLCMSNSVSASPTVNSNLTNLDRLMESVTPVVPAQYLAEARLRGQRTGDSDIQPFFCLGDLWESFKEWSVYGAGVPFLLNGKDTVKQYYVPSLSGIQLYLDPSRLRRHGEDSDAESSRETNSAGSSDCEAEMRGKGFVDGVWGRHNLMNLNFRGVRRITLRDKPLHCSSSDETEISSSHGLLVYEYLEQEQPHYRKPLYDKVSSLASQFPDIKIYRSCDLLPGSWVSVAWYPIYRIPTGPTLQNLDASFLTFHSLSTKAGSKNQVQFEELDGRKANSTIASSKIALPVFGLASYKLRGSILTPSGAHEWEQTNSLLQAADTWLRSLDVNLPDFQFFVSHNS</sequence>
<feature type="compositionally biased region" description="Basic and acidic residues" evidence="1">
    <location>
        <begin position="165"/>
        <end position="175"/>
    </location>
</feature>
<keyword evidence="3" id="KW-1185">Reference proteome</keyword>
<comment type="caution">
    <text evidence="2">The sequence shown here is derived from an EMBL/GenBank/DDBJ whole genome shotgun (WGS) entry which is preliminary data.</text>
</comment>
<dbReference type="InterPro" id="IPR008507">
    <property type="entry name" value="DUF789"/>
</dbReference>
<dbReference type="PANTHER" id="PTHR31343:SF4">
    <property type="entry name" value="DUF789 DOMAIN-CONTAINING PROTEIN"/>
    <property type="match status" value="1"/>
</dbReference>
<accession>A0A6A6NJ16</accession>
<feature type="region of interest" description="Disordered" evidence="1">
    <location>
        <begin position="164"/>
        <end position="186"/>
    </location>
</feature>
<protein>
    <recommendedName>
        <fullName evidence="4">DUF789 domain-containing protein</fullName>
    </recommendedName>
</protein>
<evidence type="ECO:0008006" key="4">
    <source>
        <dbReference type="Google" id="ProtNLM"/>
    </source>
</evidence>
<dbReference type="Pfam" id="PF05623">
    <property type="entry name" value="DUF789"/>
    <property type="match status" value="1"/>
</dbReference>
<dbReference type="PANTHER" id="PTHR31343">
    <property type="entry name" value="T15D22.8"/>
    <property type="match status" value="1"/>
</dbReference>
<dbReference type="Proteomes" id="UP000467840">
    <property type="component" value="Chromosome 5"/>
</dbReference>
<evidence type="ECO:0000313" key="3">
    <source>
        <dbReference type="Proteomes" id="UP000467840"/>
    </source>
</evidence>
<reference evidence="2 3" key="1">
    <citation type="journal article" date="2020" name="Mol. Plant">
        <title>The Chromosome-Based Rubber Tree Genome Provides New Insights into Spurge Genome Evolution and Rubber Biosynthesis.</title>
        <authorList>
            <person name="Liu J."/>
            <person name="Shi C."/>
            <person name="Shi C.C."/>
            <person name="Li W."/>
            <person name="Zhang Q.J."/>
            <person name="Zhang Y."/>
            <person name="Li K."/>
            <person name="Lu H.F."/>
            <person name="Shi C."/>
            <person name="Zhu S.T."/>
            <person name="Xiao Z.Y."/>
            <person name="Nan H."/>
            <person name="Yue Y."/>
            <person name="Zhu X.G."/>
            <person name="Wu Y."/>
            <person name="Hong X.N."/>
            <person name="Fan G.Y."/>
            <person name="Tong Y."/>
            <person name="Zhang D."/>
            <person name="Mao C.L."/>
            <person name="Liu Y.L."/>
            <person name="Hao S.J."/>
            <person name="Liu W.Q."/>
            <person name="Lv M.Q."/>
            <person name="Zhang H.B."/>
            <person name="Liu Y."/>
            <person name="Hu-Tang G.R."/>
            <person name="Wang J.P."/>
            <person name="Wang J.H."/>
            <person name="Sun Y.H."/>
            <person name="Ni S.B."/>
            <person name="Chen W.B."/>
            <person name="Zhang X.C."/>
            <person name="Jiao Y.N."/>
            <person name="Eichler E.E."/>
            <person name="Li G.H."/>
            <person name="Liu X."/>
            <person name="Gao L.Z."/>
        </authorList>
    </citation>
    <scope>NUCLEOTIDE SEQUENCE [LARGE SCALE GENOMIC DNA]</scope>
    <source>
        <strain evidence="3">cv. GT1</strain>
        <tissue evidence="2">Leaf</tissue>
    </source>
</reference>